<sequence>MRGLPEQRTSQPSRRRHVLACAGIISLAFGLLLTISGADDAPETRPATPWQWVSAGAALMRQEIDITDLLDVHAWRLSIPGHRYAQGRATQVDMVSFLESQVGRPRKGRPIWTVIGGGFYLREVVPQLVAYLDALKRPDRTDSFKRPPGPKLGGEPDQVFRKLSAADTPRPSLLVLCLDEACMSTCALSGLMCYIFDKIEDLPERYRESRRNNEIEYRSIGWQKSRALSDLARAGYSAICSDLDVFFQGNIFEYLHDIDNGRFDIQMQDEGGDSLNIGFFAQRGTEAVADLWQSIAHQVSEDDAWDQPAVNEYLGAAELRTGNHTFWPPLSSFTGLTGLQVYVIDKARVWGRTMGWTPPASVVALHLTCTGKKELKVYDAKESAFWQDVDHYYTDPPRILTIGALAGDGEAVSRQLKVMLALANATDRAFVPPSQIYITSDLPGLSDAEFHHFEKAGKWPPTRAQRLADADKTDFELLKKPAVYHRRFASTVDIVKLFNQSAVTIFEPSYLRNALHYSDGDASRLRQRHLDSMLLHSYQHTLETLSSEPYLSAPVVTIMDHNNIDRFEAPEGATDVPMCRAIETVQGCGTLCL</sequence>
<dbReference type="InParanoid" id="G7E4B6"/>
<name>G7E4B6_MIXOS</name>
<organism evidence="2 3">
    <name type="scientific">Mixia osmundae (strain CBS 9802 / IAM 14324 / JCM 22182 / KY 12970)</name>
    <dbReference type="NCBI Taxonomy" id="764103"/>
    <lineage>
        <taxon>Eukaryota</taxon>
        <taxon>Fungi</taxon>
        <taxon>Dikarya</taxon>
        <taxon>Basidiomycota</taxon>
        <taxon>Pucciniomycotina</taxon>
        <taxon>Mixiomycetes</taxon>
        <taxon>Mixiales</taxon>
        <taxon>Mixiaceae</taxon>
        <taxon>Mixia</taxon>
    </lineage>
</organism>
<dbReference type="InterPro" id="IPR005069">
    <property type="entry name" value="Nucl-diP-sugar_transferase"/>
</dbReference>
<gene>
    <name evidence="2" type="primary">Mo04354</name>
    <name evidence="2" type="ORF">E5Q_04354</name>
</gene>
<protein>
    <recommendedName>
        <fullName evidence="1">Nucleotide-diphospho-sugar transferase domain-containing protein</fullName>
    </recommendedName>
</protein>
<keyword evidence="3" id="KW-1185">Reference proteome</keyword>
<evidence type="ECO:0000313" key="2">
    <source>
        <dbReference type="EMBL" id="GAA97676.1"/>
    </source>
</evidence>
<dbReference type="RefSeq" id="XP_014568330.1">
    <property type="nucleotide sequence ID" value="XM_014712844.1"/>
</dbReference>
<evidence type="ECO:0000313" key="3">
    <source>
        <dbReference type="Proteomes" id="UP000009131"/>
    </source>
</evidence>
<accession>G7E4B6</accession>
<dbReference type="GO" id="GO:0005794">
    <property type="term" value="C:Golgi apparatus"/>
    <property type="evidence" value="ECO:0007669"/>
    <property type="project" value="TreeGrafter"/>
</dbReference>
<evidence type="ECO:0000259" key="1">
    <source>
        <dbReference type="Pfam" id="PF03407"/>
    </source>
</evidence>
<dbReference type="HOGENOM" id="CLU_396933_0_0_1"/>
<dbReference type="EMBL" id="BABT02000129">
    <property type="protein sequence ID" value="GAA97676.1"/>
    <property type="molecule type" value="Genomic_DNA"/>
</dbReference>
<feature type="domain" description="Nucleotide-diphospho-sugar transferase" evidence="1">
    <location>
        <begin position="172"/>
        <end position="378"/>
    </location>
</feature>
<dbReference type="OrthoDB" id="2524025at2759"/>
<dbReference type="GO" id="GO:0016757">
    <property type="term" value="F:glycosyltransferase activity"/>
    <property type="evidence" value="ECO:0007669"/>
    <property type="project" value="TreeGrafter"/>
</dbReference>
<dbReference type="AlphaFoldDB" id="G7E4B6"/>
<dbReference type="PANTHER" id="PTHR47032">
    <property type="entry name" value="UDP-D-XYLOSE:L-FUCOSE ALPHA-1,3-D-XYLOSYLTRANSFERASE-RELATED"/>
    <property type="match status" value="1"/>
</dbReference>
<dbReference type="Pfam" id="PF03407">
    <property type="entry name" value="Nucleotid_trans"/>
    <property type="match status" value="1"/>
</dbReference>
<dbReference type="PANTHER" id="PTHR47032:SF1">
    <property type="entry name" value="UDP-D-XYLOSE:L-FUCOSE ALPHA-1,3-D-XYLOSYLTRANSFERASE-RELATED"/>
    <property type="match status" value="1"/>
</dbReference>
<reference evidence="2 3" key="1">
    <citation type="journal article" date="2011" name="J. Gen. Appl. Microbiol.">
        <title>Draft genome sequencing of the enigmatic basidiomycete Mixia osmundae.</title>
        <authorList>
            <person name="Nishida H."/>
            <person name="Nagatsuka Y."/>
            <person name="Sugiyama J."/>
        </authorList>
    </citation>
    <scope>NUCLEOTIDE SEQUENCE [LARGE SCALE GENOMIC DNA]</scope>
    <source>
        <strain evidence="3">CBS 9802 / IAM 14324 / JCM 22182 / KY 12970</strain>
    </source>
</reference>
<proteinExistence type="predicted"/>
<comment type="caution">
    <text evidence="2">The sequence shown here is derived from an EMBL/GenBank/DDBJ whole genome shotgun (WGS) entry which is preliminary data.</text>
</comment>
<reference evidence="2 3" key="2">
    <citation type="journal article" date="2012" name="Open Biol.">
        <title>Characteristics of nucleosomes and linker DNA regions on the genome of the basidiomycete Mixia osmundae revealed by mono- and dinucleosome mapping.</title>
        <authorList>
            <person name="Nishida H."/>
            <person name="Kondo S."/>
            <person name="Matsumoto T."/>
            <person name="Suzuki Y."/>
            <person name="Yoshikawa H."/>
            <person name="Taylor T.D."/>
            <person name="Sugiyama J."/>
        </authorList>
    </citation>
    <scope>NUCLEOTIDE SEQUENCE [LARGE SCALE GENOMIC DNA]</scope>
    <source>
        <strain evidence="3">CBS 9802 / IAM 14324 / JCM 22182 / KY 12970</strain>
    </source>
</reference>
<dbReference type="InterPro" id="IPR052636">
    <property type="entry name" value="UDP-D-xylose:L-fucose_XylT"/>
</dbReference>
<dbReference type="Proteomes" id="UP000009131">
    <property type="component" value="Unassembled WGS sequence"/>
</dbReference>
<dbReference type="OMA" id="KESAFWQ"/>